<evidence type="ECO:0000313" key="3">
    <source>
        <dbReference type="Proteomes" id="UP000509761"/>
    </source>
</evidence>
<accession>A0AAP9T0P9</accession>
<dbReference type="EMBL" id="CP054580">
    <property type="protein sequence ID" value="QKS25062.1"/>
    <property type="molecule type" value="Genomic_DNA"/>
</dbReference>
<dbReference type="RefSeq" id="WP_022522178.1">
    <property type="nucleotide sequence ID" value="NZ_CP039374.2"/>
</dbReference>
<feature type="transmembrane region" description="Helical" evidence="1">
    <location>
        <begin position="80"/>
        <end position="100"/>
    </location>
</feature>
<dbReference type="AlphaFoldDB" id="A0AAP9T0P9"/>
<keyword evidence="3" id="KW-1185">Reference proteome</keyword>
<evidence type="ECO:0000313" key="2">
    <source>
        <dbReference type="EMBL" id="QKS25062.1"/>
    </source>
</evidence>
<organism evidence="2 3">
    <name type="scientific">Vreelandella titanicae</name>
    <dbReference type="NCBI Taxonomy" id="664683"/>
    <lineage>
        <taxon>Bacteria</taxon>
        <taxon>Pseudomonadati</taxon>
        <taxon>Pseudomonadota</taxon>
        <taxon>Gammaproteobacteria</taxon>
        <taxon>Oceanospirillales</taxon>
        <taxon>Halomonadaceae</taxon>
        <taxon>Vreelandella</taxon>
    </lineage>
</organism>
<gene>
    <name evidence="2" type="ORF">FX987_02850</name>
</gene>
<sequence>MVRSARELHVALFAFLLNLPWEFLQVPLYVGMPTMPHWQAVQACAQASLGDVLIALTAYWAVSGWRRWRYWLRDYGAKEILGFALVGVGLTVALEWHATIATQRWAYAPLMPTVEWLGTGLSPLLQWLILPPLILWMARRHLLGSEAVSKHNI</sequence>
<keyword evidence="1" id="KW-0472">Membrane</keyword>
<feature type="transmembrane region" description="Helical" evidence="1">
    <location>
        <begin position="40"/>
        <end position="60"/>
    </location>
</feature>
<dbReference type="Proteomes" id="UP000509761">
    <property type="component" value="Chromosome"/>
</dbReference>
<protein>
    <submittedName>
        <fullName evidence="2">Uncharacterized protein</fullName>
    </submittedName>
</protein>
<keyword evidence="1" id="KW-0812">Transmembrane</keyword>
<reference evidence="2 3" key="1">
    <citation type="submission" date="2019-12" db="EMBL/GenBank/DDBJ databases">
        <title>Genome sequencing and assembly of endphytes of Porphyra tenera.</title>
        <authorList>
            <person name="Park J.M."/>
            <person name="Shin R."/>
            <person name="Jo S.H."/>
        </authorList>
    </citation>
    <scope>NUCLEOTIDE SEQUENCE [LARGE SCALE GENOMIC DNA]</scope>
    <source>
        <strain evidence="2 3">GPM3</strain>
    </source>
</reference>
<name>A0AAP9T0P9_9GAMM</name>
<feature type="transmembrane region" description="Helical" evidence="1">
    <location>
        <begin position="120"/>
        <end position="138"/>
    </location>
</feature>
<evidence type="ECO:0000256" key="1">
    <source>
        <dbReference type="SAM" id="Phobius"/>
    </source>
</evidence>
<proteinExistence type="predicted"/>
<keyword evidence="1" id="KW-1133">Transmembrane helix</keyword>